<dbReference type="KEGG" id="dmu:Desmu_0169"/>
<feature type="binding site" evidence="2">
    <location>
        <position position="224"/>
    </location>
    <ligand>
        <name>[2Fe-2S] cluster</name>
        <dbReference type="ChEBI" id="CHEBI:190135"/>
    </ligand>
</feature>
<gene>
    <name evidence="4" type="ordered locus">Desmu_0169</name>
</gene>
<feature type="binding site" evidence="1">
    <location>
        <begin position="64"/>
        <end position="66"/>
    </location>
    <ligand>
        <name>FAD</name>
        <dbReference type="ChEBI" id="CHEBI:57692"/>
    </ligand>
</feature>
<reference evidence="4 5" key="2">
    <citation type="journal article" date="2011" name="Stand. Genomic Sci.">
        <title>Complete genome sequence of Desulfurococcus mucosus type strain (O7/1).</title>
        <authorList>
            <person name="Wirth R."/>
            <person name="Chertkov O."/>
            <person name="Held B."/>
            <person name="Lapidus A."/>
            <person name="Nolan M."/>
            <person name="Lucas S."/>
            <person name="Hammon N."/>
            <person name="Deshpande S."/>
            <person name="Cheng J.F."/>
            <person name="Tapia R."/>
            <person name="Han C."/>
            <person name="Goodwin L."/>
            <person name="Pitluck S."/>
            <person name="Liolios K."/>
            <person name="Ioanna P."/>
            <person name="Ivanova N."/>
            <person name="Mavromatis K."/>
            <person name="Mikhailova N."/>
            <person name="Pati A."/>
            <person name="Chen A."/>
            <person name="Palaniappan K."/>
            <person name="Land M."/>
            <person name="Hauser L."/>
            <person name="Chang Y.J."/>
            <person name="Jeffries C.D."/>
            <person name="Bilek Y."/>
            <person name="Hader T."/>
            <person name="Rohde M."/>
            <person name="Spring S."/>
            <person name="Sikorski J."/>
            <person name="Goker M."/>
            <person name="Woyke T."/>
            <person name="Bristow J."/>
            <person name="Eisen J.A."/>
            <person name="Markowitz V."/>
            <person name="Hugenholtz P."/>
            <person name="Kyrpides N.C."/>
            <person name="Klenk H.P."/>
        </authorList>
    </citation>
    <scope>NUCLEOTIDE SEQUENCE [LARGE SCALE GENOMIC DNA]</scope>
    <source>
        <strain evidence="5">ATCC 35584 / DSM 2162 / JCM 9187 / O7/1</strain>
    </source>
</reference>
<proteinExistence type="predicted"/>
<dbReference type="PANTHER" id="PTHR43513:SF3">
    <property type="entry name" value="DIHYDROOROTATE DEHYDROGENASE B (NAD(+)), ELECTRON TRANSFER SUBUNIT-RELATED"/>
    <property type="match status" value="1"/>
</dbReference>
<keyword evidence="5" id="KW-1185">Reference proteome</keyword>
<keyword evidence="2" id="KW-0479">Metal-binding</keyword>
<dbReference type="InterPro" id="IPR008333">
    <property type="entry name" value="Cbr1-like_FAD-bd_dom"/>
</dbReference>
<comment type="cofactor">
    <cofactor evidence="2">
        <name>[2Fe-2S] cluster</name>
        <dbReference type="ChEBI" id="CHEBI:190135"/>
    </cofactor>
    <text evidence="2">Binds 1 [2Fe-2S] cluster per subunit.</text>
</comment>
<dbReference type="GO" id="GO:0016491">
    <property type="term" value="F:oxidoreductase activity"/>
    <property type="evidence" value="ECO:0007669"/>
    <property type="project" value="UniProtKB-KW"/>
</dbReference>
<dbReference type="Gene3D" id="3.40.50.80">
    <property type="entry name" value="Nucleotide-binding domain of ferredoxin-NADP reductase (FNR) module"/>
    <property type="match status" value="1"/>
</dbReference>
<dbReference type="InterPro" id="IPR017927">
    <property type="entry name" value="FAD-bd_FR_type"/>
</dbReference>
<dbReference type="NCBIfam" id="NF004862">
    <property type="entry name" value="PRK06222.1"/>
    <property type="match status" value="1"/>
</dbReference>
<feature type="domain" description="FAD-binding FR-type" evidence="3">
    <location>
        <begin position="1"/>
        <end position="97"/>
    </location>
</feature>
<evidence type="ECO:0000256" key="1">
    <source>
        <dbReference type="PIRSR" id="PIRSR006816-1"/>
    </source>
</evidence>
<dbReference type="RefSeq" id="WP_013561710.1">
    <property type="nucleotide sequence ID" value="NC_014961.1"/>
</dbReference>
<keyword evidence="4" id="KW-0560">Oxidoreductase</keyword>
<dbReference type="Pfam" id="PF10418">
    <property type="entry name" value="DHODB_Fe-S_bind"/>
    <property type="match status" value="1"/>
</dbReference>
<evidence type="ECO:0000256" key="2">
    <source>
        <dbReference type="PIRSR" id="PIRSR006816-2"/>
    </source>
</evidence>
<dbReference type="InterPro" id="IPR050353">
    <property type="entry name" value="PyrK_electron_transfer"/>
</dbReference>
<dbReference type="Proteomes" id="UP000001068">
    <property type="component" value="Chromosome"/>
</dbReference>
<dbReference type="HOGENOM" id="CLU_003827_1_0_2"/>
<dbReference type="PANTHER" id="PTHR43513">
    <property type="entry name" value="DIHYDROOROTATE DEHYDROGENASE B (NAD(+)), ELECTRON TRANSFER SUBUNIT"/>
    <property type="match status" value="1"/>
</dbReference>
<accession>E8R7J3</accession>
<dbReference type="GO" id="GO:0046872">
    <property type="term" value="F:metal ion binding"/>
    <property type="evidence" value="ECO:0007669"/>
    <property type="project" value="UniProtKB-KW"/>
</dbReference>
<dbReference type="InterPro" id="IPR039261">
    <property type="entry name" value="FNR_nucleotide-bd"/>
</dbReference>
<sequence>MPKYVITAKRKLAPRVNWFRIQAPLIARRAQPGQFVIVRLHEKGERIPLTLFDWNANEGFIELVVQEVGKTTMEMGRYNVGDHVLNITGPLGNPTHIDMYGVVVIVCGGVGSAVCYPVAKALRERGNKVISIIGFRTRELVILEEEFRRISDEVIVTTDDGSYGVKGFTTDALRSLLESGVKPGLVYTAGPVIMMKKVAEITRRHGVLTYASLNPIMVDGTGMCGACRVTVEGRTVFACVDGPDFDAHKVDFDELAKRLAQYTEEERIALEKYLNTVSRGG</sequence>
<dbReference type="GeneID" id="10152857"/>
<dbReference type="AlphaFoldDB" id="E8R7J3"/>
<dbReference type="PROSITE" id="PS51384">
    <property type="entry name" value="FAD_FR"/>
    <property type="match status" value="1"/>
</dbReference>
<dbReference type="GO" id="GO:0051537">
    <property type="term" value="F:2 iron, 2 sulfur cluster binding"/>
    <property type="evidence" value="ECO:0007669"/>
    <property type="project" value="UniProtKB-KW"/>
</dbReference>
<evidence type="ECO:0000313" key="5">
    <source>
        <dbReference type="Proteomes" id="UP000001068"/>
    </source>
</evidence>
<keyword evidence="2" id="KW-0411">Iron-sulfur</keyword>
<dbReference type="InterPro" id="IPR017938">
    <property type="entry name" value="Riboflavin_synthase-like_b-brl"/>
</dbReference>
<protein>
    <submittedName>
        <fullName evidence="4">Sulfide dehydrogenase (Flavoprotein) subunit SudB</fullName>
        <ecNumber evidence="4">1.8.1.-</ecNumber>
    </submittedName>
</protein>
<feature type="binding site" evidence="2">
    <location>
        <position position="239"/>
    </location>
    <ligand>
        <name>[2Fe-2S] cluster</name>
        <dbReference type="ChEBI" id="CHEBI:190135"/>
    </ligand>
</feature>
<keyword evidence="1" id="KW-0274">FAD</keyword>
<reference evidence="5" key="1">
    <citation type="submission" date="2010-11" db="EMBL/GenBank/DDBJ databases">
        <title>The complete genome of Desulfurococcus mucosus DSM 2162.</title>
        <authorList>
            <consortium name="US DOE Joint Genome Institute (JGI-PGF)"/>
            <person name="Lucas S."/>
            <person name="Copeland A."/>
            <person name="Lapidus A."/>
            <person name="Bruce D."/>
            <person name="Goodwin L."/>
            <person name="Pitluck S."/>
            <person name="Kyrpides N."/>
            <person name="Mavromatis K."/>
            <person name="Pagani I."/>
            <person name="Ivanova N."/>
            <person name="Ovchinnikova G."/>
            <person name="Chertkov O."/>
            <person name="Held B."/>
            <person name="Brettin T."/>
            <person name="Detter J.C."/>
            <person name="Tapia R."/>
            <person name="Han C."/>
            <person name="Land M."/>
            <person name="Hauser L."/>
            <person name="Markowitz V."/>
            <person name="Cheng J.-F."/>
            <person name="Hugenholtz P."/>
            <person name="Woyke T."/>
            <person name="Wu D."/>
            <person name="Wirth R."/>
            <person name="Bilek Y."/>
            <person name="Hader T."/>
            <person name="Klenk H.-P."/>
            <person name="Eisen J.A."/>
        </authorList>
    </citation>
    <scope>NUCLEOTIDE SEQUENCE [LARGE SCALE GENOMIC DNA]</scope>
    <source>
        <strain evidence="5">ATCC 35584 / DSM 2162 / JCM 9187 / O7/1</strain>
    </source>
</reference>
<keyword evidence="2" id="KW-0001">2Fe-2S</keyword>
<organism evidence="4 5">
    <name type="scientific">Desulfurococcus mucosus (strain ATCC 35584 / DSM 2162 / JCM 9187 / O7/1)</name>
    <dbReference type="NCBI Taxonomy" id="765177"/>
    <lineage>
        <taxon>Archaea</taxon>
        <taxon>Thermoproteota</taxon>
        <taxon>Thermoprotei</taxon>
        <taxon>Desulfurococcales</taxon>
        <taxon>Desulfurococcaceae</taxon>
        <taxon>Desulfurococcus</taxon>
    </lineage>
</organism>
<dbReference type="EC" id="1.8.1.-" evidence="4"/>
<dbReference type="PIRSF" id="PIRSF006816">
    <property type="entry name" value="Cyc3_hyd_g"/>
    <property type="match status" value="1"/>
</dbReference>
<dbReference type="CDD" id="cd06219">
    <property type="entry name" value="DHOD_e_trans_like1"/>
    <property type="match status" value="1"/>
</dbReference>
<dbReference type="Gene3D" id="2.40.30.10">
    <property type="entry name" value="Translation factors"/>
    <property type="match status" value="1"/>
</dbReference>
<dbReference type="Pfam" id="PF00970">
    <property type="entry name" value="FAD_binding_6"/>
    <property type="match status" value="1"/>
</dbReference>
<name>E8R7J3_DESM0</name>
<keyword evidence="1" id="KW-0285">Flavoprotein</keyword>
<dbReference type="eggNOG" id="arCOG02199">
    <property type="taxonomic scope" value="Archaea"/>
</dbReference>
<comment type="cofactor">
    <cofactor evidence="1">
        <name>FAD</name>
        <dbReference type="ChEBI" id="CHEBI:57692"/>
    </cofactor>
    <text evidence="1">Binds 1 FAD per subunit.</text>
</comment>
<dbReference type="EMBL" id="CP002363">
    <property type="protein sequence ID" value="ADV64488.1"/>
    <property type="molecule type" value="Genomic_DNA"/>
</dbReference>
<evidence type="ECO:0000259" key="3">
    <source>
        <dbReference type="PROSITE" id="PS51384"/>
    </source>
</evidence>
<feature type="binding site" evidence="2">
    <location>
        <position position="227"/>
    </location>
    <ligand>
        <name>[2Fe-2S] cluster</name>
        <dbReference type="ChEBI" id="CHEBI:190135"/>
    </ligand>
</feature>
<dbReference type="InterPro" id="IPR019480">
    <property type="entry name" value="Dihydroorotate_DH_Fe-S-bd"/>
</dbReference>
<dbReference type="InterPro" id="IPR012165">
    <property type="entry name" value="Cyt_c3_hydrogenase_gsu"/>
</dbReference>
<dbReference type="SUPFAM" id="SSF52343">
    <property type="entry name" value="Ferredoxin reductase-like, C-terminal NADP-linked domain"/>
    <property type="match status" value="1"/>
</dbReference>
<evidence type="ECO:0000313" key="4">
    <source>
        <dbReference type="EMBL" id="ADV64488.1"/>
    </source>
</evidence>
<dbReference type="STRING" id="765177.Desmu_0169"/>
<dbReference type="OrthoDB" id="35401at2157"/>
<keyword evidence="2" id="KW-0408">Iron</keyword>
<dbReference type="GO" id="GO:0006221">
    <property type="term" value="P:pyrimidine nucleotide biosynthetic process"/>
    <property type="evidence" value="ECO:0007669"/>
    <property type="project" value="InterPro"/>
</dbReference>
<dbReference type="GO" id="GO:0050660">
    <property type="term" value="F:flavin adenine dinucleotide binding"/>
    <property type="evidence" value="ECO:0007669"/>
    <property type="project" value="InterPro"/>
</dbReference>
<dbReference type="SUPFAM" id="SSF63380">
    <property type="entry name" value="Riboflavin synthase domain-like"/>
    <property type="match status" value="1"/>
</dbReference>